<dbReference type="InterPro" id="IPR004951">
    <property type="entry name" value="DUF268_CAE_spp"/>
</dbReference>
<reference evidence="3" key="1">
    <citation type="submission" date="2016-11" db="UniProtKB">
        <authorList>
            <consortium name="WormBaseParasite"/>
        </authorList>
    </citation>
    <scope>IDENTIFICATION</scope>
</reference>
<sequence length="385" mass="43865">MKNYRRRSKHDIYNSKGTITYQIQGYALGLFLFALFTIVIIGILNNDGELNTNDKNIQINKIKTAKGFVSLAEILENAYKPNGFDVDLLENNIIPKIRMKKTQTCNQIYTNWLAAAKTDITPSNNPQILLKDNFTLNGYSTMSKCYYNDSYNNAQSNYDEIIEASKRWTQQSIDKWINQIKNGNNSELQISQYSDGVSLYYATKYYNIIGKVGAVIGSIIPWVETMCLTNGASKVVTIDYQYIKIGHKDIIFLDAFDIVKRKELYFNSFDFIASFSSIEHSGLGRYGDPIDPIGDIREMQKLSCILKPGGLFFLGIPVGQDDVGYNCHRTYGRIRLPLMFAGFQLLDVFYMQAKPLDLNVDVFEDNHGRNPINSTQFVFVLKNAK</sequence>
<keyword evidence="1" id="KW-0812">Transmembrane</keyword>
<dbReference type="OMA" id="KWPRAKL"/>
<dbReference type="Pfam" id="PF03269">
    <property type="entry name" value="DUF268"/>
    <property type="match status" value="1"/>
</dbReference>
<protein>
    <submittedName>
        <fullName evidence="3">DUF268 domain-containing protein</fullName>
    </submittedName>
</protein>
<dbReference type="Proteomes" id="UP000095281">
    <property type="component" value="Unplaced"/>
</dbReference>
<evidence type="ECO:0000313" key="2">
    <source>
        <dbReference type="Proteomes" id="UP000095281"/>
    </source>
</evidence>
<feature type="transmembrane region" description="Helical" evidence="1">
    <location>
        <begin position="21"/>
        <end position="44"/>
    </location>
</feature>
<keyword evidence="1" id="KW-0472">Membrane</keyword>
<dbReference type="SUPFAM" id="SSF53335">
    <property type="entry name" value="S-adenosyl-L-methionine-dependent methyltransferases"/>
    <property type="match status" value="1"/>
</dbReference>
<evidence type="ECO:0000313" key="3">
    <source>
        <dbReference type="WBParaSite" id="MhA1_Contig1104.frz3.fgene1"/>
    </source>
</evidence>
<keyword evidence="2" id="KW-1185">Reference proteome</keyword>
<dbReference type="WBParaSite" id="MhA1_Contig1104.frz3.fgene1">
    <property type="protein sequence ID" value="MhA1_Contig1104.frz3.fgene1"/>
    <property type="gene ID" value="MhA1_Contig1104.frz3.fgene1"/>
</dbReference>
<dbReference type="InterPro" id="IPR029063">
    <property type="entry name" value="SAM-dependent_MTases_sf"/>
</dbReference>
<name>A0A1I8AYF1_MELHA</name>
<evidence type="ECO:0000256" key="1">
    <source>
        <dbReference type="SAM" id="Phobius"/>
    </source>
</evidence>
<organism evidence="2 3">
    <name type="scientific">Meloidogyne hapla</name>
    <name type="common">Root-knot nematode worm</name>
    <dbReference type="NCBI Taxonomy" id="6305"/>
    <lineage>
        <taxon>Eukaryota</taxon>
        <taxon>Metazoa</taxon>
        <taxon>Ecdysozoa</taxon>
        <taxon>Nematoda</taxon>
        <taxon>Chromadorea</taxon>
        <taxon>Rhabditida</taxon>
        <taxon>Tylenchina</taxon>
        <taxon>Tylenchomorpha</taxon>
        <taxon>Tylenchoidea</taxon>
        <taxon>Meloidogynidae</taxon>
        <taxon>Meloidogyninae</taxon>
        <taxon>Meloidogyne</taxon>
    </lineage>
</organism>
<proteinExistence type="predicted"/>
<accession>A0A1I8AYF1</accession>
<dbReference type="AlphaFoldDB" id="A0A1I8AYF1"/>
<keyword evidence="1" id="KW-1133">Transmembrane helix</keyword>